<dbReference type="EMBL" id="JH972170">
    <property type="protein sequence ID" value="EKM73712.1"/>
    <property type="molecule type" value="Genomic_DNA"/>
</dbReference>
<dbReference type="Proteomes" id="UP000008493">
    <property type="component" value="Unassembled WGS sequence"/>
</dbReference>
<dbReference type="HOGENOM" id="CLU_1395941_0_0_1"/>
<protein>
    <submittedName>
        <fullName evidence="1">Uncharacterized protein</fullName>
    </submittedName>
</protein>
<evidence type="ECO:0000313" key="1">
    <source>
        <dbReference type="EMBL" id="EKM73712.1"/>
    </source>
</evidence>
<keyword evidence="2" id="KW-1185">Reference proteome</keyword>
<sequence>MGDCAAMRDGVHGGISHNGHLKVLSTTGVTSHQVIQNSTARPRDMESINANTCAAVPMGATTSGPGSQITVVLYRGLGIRKGDLSPALVHALREAVKVCWEDTVRLAEKGGIEGKIGGVIMNDFHKSYIKGGVVEEDHATVRWYGIRTGQAKEFGAMHVPRGGKDATQFGGKGQRKTHEGTDITKLDVGIRIVLV</sequence>
<dbReference type="InParanoid" id="K5WT37"/>
<dbReference type="RefSeq" id="XP_007335649.1">
    <property type="nucleotide sequence ID" value="XM_007335587.1"/>
</dbReference>
<proteinExistence type="predicted"/>
<gene>
    <name evidence="1" type="ORF">AGABI1DRAFT_96123</name>
</gene>
<reference evidence="2" key="1">
    <citation type="journal article" date="2012" name="Proc. Natl. Acad. Sci. U.S.A.">
        <title>Genome sequence of the button mushroom Agaricus bisporus reveals mechanisms governing adaptation to a humic-rich ecological niche.</title>
        <authorList>
            <person name="Morin E."/>
            <person name="Kohler A."/>
            <person name="Baker A.R."/>
            <person name="Foulongne-Oriol M."/>
            <person name="Lombard V."/>
            <person name="Nagy L.G."/>
            <person name="Ohm R.A."/>
            <person name="Patyshakuliyeva A."/>
            <person name="Brun A."/>
            <person name="Aerts A.L."/>
            <person name="Bailey A.M."/>
            <person name="Billette C."/>
            <person name="Coutinho P.M."/>
            <person name="Deakin G."/>
            <person name="Doddapaneni H."/>
            <person name="Floudas D."/>
            <person name="Grimwood J."/>
            <person name="Hilden K."/>
            <person name="Kuees U."/>
            <person name="LaButti K.M."/>
            <person name="Lapidus A."/>
            <person name="Lindquist E.A."/>
            <person name="Lucas S.M."/>
            <person name="Murat C."/>
            <person name="Riley R.W."/>
            <person name="Salamov A.A."/>
            <person name="Schmutz J."/>
            <person name="Subramanian V."/>
            <person name="Woesten H.A.B."/>
            <person name="Xu J."/>
            <person name="Eastwood D.C."/>
            <person name="Foster G.D."/>
            <person name="Sonnenberg A.S."/>
            <person name="Cullen D."/>
            <person name="de Vries R.P."/>
            <person name="Lundell T."/>
            <person name="Hibbett D.S."/>
            <person name="Henrissat B."/>
            <person name="Burton K.S."/>
            <person name="Kerrigan R.W."/>
            <person name="Challen M.P."/>
            <person name="Grigoriev I.V."/>
            <person name="Martin F."/>
        </authorList>
    </citation>
    <scope>NUCLEOTIDE SEQUENCE [LARGE SCALE GENOMIC DNA]</scope>
    <source>
        <strain evidence="2">JB137-S8 / ATCC MYA-4627 / FGSC 10392</strain>
    </source>
</reference>
<evidence type="ECO:0000313" key="2">
    <source>
        <dbReference type="Proteomes" id="UP000008493"/>
    </source>
</evidence>
<organism evidence="1 2">
    <name type="scientific">Agaricus bisporus var. burnettii (strain JB137-S8 / ATCC MYA-4627 / FGSC 10392)</name>
    <name type="common">White button mushroom</name>
    <dbReference type="NCBI Taxonomy" id="597362"/>
    <lineage>
        <taxon>Eukaryota</taxon>
        <taxon>Fungi</taxon>
        <taxon>Dikarya</taxon>
        <taxon>Basidiomycota</taxon>
        <taxon>Agaricomycotina</taxon>
        <taxon>Agaricomycetes</taxon>
        <taxon>Agaricomycetidae</taxon>
        <taxon>Agaricales</taxon>
        <taxon>Agaricineae</taxon>
        <taxon>Agaricaceae</taxon>
        <taxon>Agaricus</taxon>
    </lineage>
</organism>
<name>K5WT37_AGABU</name>
<dbReference type="KEGG" id="abp:AGABI1DRAFT96123"/>
<dbReference type="GeneID" id="18832823"/>
<dbReference type="AlphaFoldDB" id="K5WT37"/>
<accession>K5WT37</accession>